<evidence type="ECO:0000313" key="20">
    <source>
        <dbReference type="Proteomes" id="UP000248066"/>
    </source>
</evidence>
<evidence type="ECO:0000256" key="9">
    <source>
        <dbReference type="ARBA" id="ARBA00022741"/>
    </source>
</evidence>
<reference evidence="19 20" key="1">
    <citation type="submission" date="2017-10" db="EMBL/GenBank/DDBJ databases">
        <title>Bacillus sp. nov., a halophilic bacterium isolated from a Yangshapao Lake.</title>
        <authorList>
            <person name="Wang H."/>
        </authorList>
    </citation>
    <scope>NUCLEOTIDE SEQUENCE [LARGE SCALE GENOMIC DNA]</scope>
    <source>
        <strain evidence="19 20">YSP-3</strain>
    </source>
</reference>
<name>A0A2W0HDW3_9BACI</name>
<dbReference type="PROSITE" id="PS50846">
    <property type="entry name" value="HMA_2"/>
    <property type="match status" value="1"/>
</dbReference>
<feature type="transmembrane region" description="Helical" evidence="17">
    <location>
        <begin position="116"/>
        <end position="134"/>
    </location>
</feature>
<dbReference type="PRINTS" id="PR00119">
    <property type="entry name" value="CATATPASE"/>
</dbReference>
<dbReference type="Proteomes" id="UP000248066">
    <property type="component" value="Unassembled WGS sequence"/>
</dbReference>
<feature type="domain" description="HMA" evidence="18">
    <location>
        <begin position="9"/>
        <end position="72"/>
    </location>
</feature>
<dbReference type="FunFam" id="2.70.150.10:FF:000002">
    <property type="entry name" value="Copper-transporting ATPase 1, putative"/>
    <property type="match status" value="1"/>
</dbReference>
<evidence type="ECO:0000256" key="11">
    <source>
        <dbReference type="ARBA" id="ARBA00022967"/>
    </source>
</evidence>
<dbReference type="SUPFAM" id="SSF56784">
    <property type="entry name" value="HAD-like"/>
    <property type="match status" value="1"/>
</dbReference>
<proteinExistence type="inferred from homology"/>
<evidence type="ECO:0000256" key="10">
    <source>
        <dbReference type="ARBA" id="ARBA00022840"/>
    </source>
</evidence>
<dbReference type="InterPro" id="IPR008250">
    <property type="entry name" value="ATPase_P-typ_transduc_dom_A_sf"/>
</dbReference>
<dbReference type="GO" id="GO:0005886">
    <property type="term" value="C:plasma membrane"/>
    <property type="evidence" value="ECO:0007669"/>
    <property type="project" value="UniProtKB-SubCell"/>
</dbReference>
<comment type="catalytic activity">
    <reaction evidence="16">
        <text>Cd(2+)(in) + ATP + H2O = Cd(2+)(out) + ADP + phosphate + H(+)</text>
        <dbReference type="Rhea" id="RHEA:12132"/>
        <dbReference type="ChEBI" id="CHEBI:15377"/>
        <dbReference type="ChEBI" id="CHEBI:15378"/>
        <dbReference type="ChEBI" id="CHEBI:30616"/>
        <dbReference type="ChEBI" id="CHEBI:43474"/>
        <dbReference type="ChEBI" id="CHEBI:48775"/>
        <dbReference type="ChEBI" id="CHEBI:456216"/>
        <dbReference type="EC" id="7.2.2.21"/>
    </reaction>
</comment>
<dbReference type="SUPFAM" id="SSF55008">
    <property type="entry name" value="HMA, heavy metal-associated domain"/>
    <property type="match status" value="1"/>
</dbReference>
<keyword evidence="6" id="KW-0597">Phosphoprotein</keyword>
<dbReference type="OrthoDB" id="9813266at2"/>
<comment type="caution">
    <text evidence="19">The sequence shown here is derived from an EMBL/GenBank/DDBJ whole genome shotgun (WGS) entry which is preliminary data.</text>
</comment>
<dbReference type="InterPro" id="IPR023299">
    <property type="entry name" value="ATPase_P-typ_cyto_dom_N"/>
</dbReference>
<dbReference type="GO" id="GO:0008551">
    <property type="term" value="F:P-type cadmium transporter activity"/>
    <property type="evidence" value="ECO:0007669"/>
    <property type="project" value="UniProtKB-EC"/>
</dbReference>
<dbReference type="GO" id="GO:0046872">
    <property type="term" value="F:metal ion binding"/>
    <property type="evidence" value="ECO:0007669"/>
    <property type="project" value="UniProtKB-KW"/>
</dbReference>
<dbReference type="RefSeq" id="WP_110521621.1">
    <property type="nucleotide sequence ID" value="NZ_PDOF01000004.1"/>
</dbReference>
<evidence type="ECO:0000259" key="18">
    <source>
        <dbReference type="PROSITE" id="PS50846"/>
    </source>
</evidence>
<gene>
    <name evidence="19" type="ORF">CR205_18350</name>
</gene>
<keyword evidence="11" id="KW-1278">Translocase</keyword>
<dbReference type="InterPro" id="IPR001757">
    <property type="entry name" value="P_typ_ATPase"/>
</dbReference>
<keyword evidence="14 17" id="KW-0472">Membrane</keyword>
<dbReference type="NCBIfam" id="TIGR01494">
    <property type="entry name" value="ATPase_P-type"/>
    <property type="match status" value="1"/>
</dbReference>
<keyword evidence="13" id="KW-0406">Ion transport</keyword>
<dbReference type="GO" id="GO:0005524">
    <property type="term" value="F:ATP binding"/>
    <property type="evidence" value="ECO:0007669"/>
    <property type="project" value="UniProtKB-UniRule"/>
</dbReference>
<organism evidence="19 20">
    <name type="scientific">Alteribacter lacisalsi</name>
    <dbReference type="NCBI Taxonomy" id="2045244"/>
    <lineage>
        <taxon>Bacteria</taxon>
        <taxon>Bacillati</taxon>
        <taxon>Bacillota</taxon>
        <taxon>Bacilli</taxon>
        <taxon>Bacillales</taxon>
        <taxon>Bacillaceae</taxon>
        <taxon>Alteribacter</taxon>
    </lineage>
</organism>
<dbReference type="SFLD" id="SFLDF00027">
    <property type="entry name" value="p-type_atpase"/>
    <property type="match status" value="1"/>
</dbReference>
<accession>A0A2W0HDW3</accession>
<evidence type="ECO:0000256" key="5">
    <source>
        <dbReference type="ARBA" id="ARBA00022539"/>
    </source>
</evidence>
<dbReference type="InterPro" id="IPR059000">
    <property type="entry name" value="ATPase_P-type_domA"/>
</dbReference>
<dbReference type="InterPro" id="IPR006121">
    <property type="entry name" value="HMA_dom"/>
</dbReference>
<keyword evidence="7 17" id="KW-0812">Transmembrane</keyword>
<evidence type="ECO:0000256" key="16">
    <source>
        <dbReference type="ARBA" id="ARBA00049338"/>
    </source>
</evidence>
<dbReference type="SFLD" id="SFLDG00002">
    <property type="entry name" value="C1.7:_P-type_atpase_like"/>
    <property type="match status" value="1"/>
</dbReference>
<keyword evidence="20" id="KW-1185">Reference proteome</keyword>
<evidence type="ECO:0000313" key="19">
    <source>
        <dbReference type="EMBL" id="PYZ95495.1"/>
    </source>
</evidence>
<dbReference type="InterPro" id="IPR044492">
    <property type="entry name" value="P_typ_ATPase_HD_dom"/>
</dbReference>
<dbReference type="CDD" id="cd00371">
    <property type="entry name" value="HMA"/>
    <property type="match status" value="1"/>
</dbReference>
<dbReference type="Gene3D" id="3.30.70.100">
    <property type="match status" value="1"/>
</dbReference>
<dbReference type="PRINTS" id="PR00941">
    <property type="entry name" value="CDATPASE"/>
</dbReference>
<dbReference type="Gene3D" id="3.40.1110.10">
    <property type="entry name" value="Calcium-transporting ATPase, cytoplasmic domain N"/>
    <property type="match status" value="1"/>
</dbReference>
<dbReference type="InterPro" id="IPR018303">
    <property type="entry name" value="ATPase_P-typ_P_site"/>
</dbReference>
<feature type="transmembrane region" description="Helical" evidence="17">
    <location>
        <begin position="318"/>
        <end position="340"/>
    </location>
</feature>
<dbReference type="Pfam" id="PF00702">
    <property type="entry name" value="Hydrolase"/>
    <property type="match status" value="1"/>
</dbReference>
<dbReference type="InterPro" id="IPR017969">
    <property type="entry name" value="Heavy-metal-associated_CS"/>
</dbReference>
<dbReference type="InterPro" id="IPR036163">
    <property type="entry name" value="HMA_dom_sf"/>
</dbReference>
<dbReference type="Gene3D" id="3.40.50.1000">
    <property type="entry name" value="HAD superfamily/HAD-like"/>
    <property type="match status" value="1"/>
</dbReference>
<comment type="subcellular location">
    <subcellularLocation>
        <location evidence="1">Cell membrane</location>
        <topology evidence="1">Multi-pass membrane protein</topology>
    </subcellularLocation>
</comment>
<dbReference type="InterPro" id="IPR027256">
    <property type="entry name" value="P-typ_ATPase_IB"/>
</dbReference>
<dbReference type="Pfam" id="PF00122">
    <property type="entry name" value="E1-E2_ATPase"/>
    <property type="match status" value="1"/>
</dbReference>
<feature type="transmembrane region" description="Helical" evidence="17">
    <location>
        <begin position="661"/>
        <end position="678"/>
    </location>
</feature>
<dbReference type="NCBIfam" id="TIGR01525">
    <property type="entry name" value="ATPase-IB_hvy"/>
    <property type="match status" value="1"/>
</dbReference>
<keyword evidence="9 17" id="KW-0547">Nucleotide-binding</keyword>
<dbReference type="EMBL" id="PDOF01000004">
    <property type="protein sequence ID" value="PYZ95495.1"/>
    <property type="molecule type" value="Genomic_DNA"/>
</dbReference>
<sequence>MTEAAQEHRKKAYRVRGFTCASCAAQFEDNVRKLDGVISAEVDFASGKLSIEGAAGQEEIERAGAFENLRVYEDGSEGDFHESPYWQKKKNLRVAAAALLTAGGWVSLFHNGEENTWTISLFVAAILLGGYALFFQGVKNLVRLRFDMKTLMTIAIIGAALIGEWGEAAVVVVLFALSEALETYSMDKARRSLRSLIELAPRETTVLENGTEIVRPVSDVRPGDLVLIRPGEKIPVDGTVEKGASSVNEAAITGESIPAGKTADDTVFAGTMNEEGILQVRVTKTERDTALAGIIHLVEKAQSEKAPAQQFVDRFARVYTPAIVIFAALIATVPPLFFGLPWNEWVYLGLATLVVGCPCALVISTPVAIVTAIGHSARQGVLIKGGVHMEQAGRLTAFAFDKTGTLTRGTPEVTDVIPAEGIDYARLARTAFSLERHANHPLAKAIASFFEKEQTVAGDAEDFETLTGAGVRGAVDGERCFAASDIYVEEHAPELLSEAARKIIHRLQQEGKTVVLVGTDSGLSGILALRDEVKPGAADAVRELTALGIRKIVMLTGDHPETARAIGEKAGIEDVRARLLPEDKLIVISDLKKQGYVTGMAGDGMNDAPALAAADTSVAMGLSGTDVALETADISLMGDDLEKVPYTIRLSRKTMAVIKQNIVFSLALKAIALLLVPFGLLTLWIAIFADIGATLLVTLNSLRLLKTKKGK</sequence>
<keyword evidence="5" id="KW-0104">Cadmium</keyword>
<evidence type="ECO:0000256" key="14">
    <source>
        <dbReference type="ARBA" id="ARBA00023136"/>
    </source>
</evidence>
<keyword evidence="12 17" id="KW-1133">Transmembrane helix</keyword>
<dbReference type="GO" id="GO:0016887">
    <property type="term" value="F:ATP hydrolysis activity"/>
    <property type="evidence" value="ECO:0007669"/>
    <property type="project" value="InterPro"/>
</dbReference>
<dbReference type="PANTHER" id="PTHR48085">
    <property type="entry name" value="CADMIUM/ZINC-TRANSPORTING ATPASE HMA2-RELATED"/>
    <property type="match status" value="1"/>
</dbReference>
<keyword evidence="8 17" id="KW-0479">Metal-binding</keyword>
<dbReference type="EC" id="7.2.2.21" evidence="15"/>
<dbReference type="InterPro" id="IPR023214">
    <property type="entry name" value="HAD_sf"/>
</dbReference>
<dbReference type="Pfam" id="PF00403">
    <property type="entry name" value="HMA"/>
    <property type="match status" value="1"/>
</dbReference>
<feature type="transmembrane region" description="Helical" evidence="17">
    <location>
        <begin position="684"/>
        <end position="705"/>
    </location>
</feature>
<protein>
    <recommendedName>
        <fullName evidence="15">Cd(2+)-exporting ATPase</fullName>
        <ecNumber evidence="15">7.2.2.21</ecNumber>
    </recommendedName>
</protein>
<evidence type="ECO:0000256" key="3">
    <source>
        <dbReference type="ARBA" id="ARBA00022448"/>
    </source>
</evidence>
<dbReference type="InterPro" id="IPR036412">
    <property type="entry name" value="HAD-like_sf"/>
</dbReference>
<evidence type="ECO:0000256" key="2">
    <source>
        <dbReference type="ARBA" id="ARBA00006024"/>
    </source>
</evidence>
<comment type="similarity">
    <text evidence="2 17">Belongs to the cation transport ATPase (P-type) (TC 3.A.3) family. Type IB subfamily.</text>
</comment>
<dbReference type="SUPFAM" id="SSF81665">
    <property type="entry name" value="Calcium ATPase, transmembrane domain M"/>
    <property type="match status" value="1"/>
</dbReference>
<keyword evidence="4 17" id="KW-1003">Cell membrane</keyword>
<evidence type="ECO:0000256" key="12">
    <source>
        <dbReference type="ARBA" id="ARBA00022989"/>
    </source>
</evidence>
<evidence type="ECO:0000256" key="15">
    <source>
        <dbReference type="ARBA" id="ARBA00039103"/>
    </source>
</evidence>
<keyword evidence="3" id="KW-0813">Transport</keyword>
<evidence type="ECO:0000256" key="4">
    <source>
        <dbReference type="ARBA" id="ARBA00022475"/>
    </source>
</evidence>
<evidence type="ECO:0000256" key="13">
    <source>
        <dbReference type="ARBA" id="ARBA00023065"/>
    </source>
</evidence>
<evidence type="ECO:0000256" key="8">
    <source>
        <dbReference type="ARBA" id="ARBA00022723"/>
    </source>
</evidence>
<keyword evidence="10 17" id="KW-0067">ATP-binding</keyword>
<evidence type="ECO:0000256" key="1">
    <source>
        <dbReference type="ARBA" id="ARBA00004651"/>
    </source>
</evidence>
<dbReference type="PANTHER" id="PTHR48085:SF5">
    <property type="entry name" value="CADMIUM_ZINC-TRANSPORTING ATPASE HMA4-RELATED"/>
    <property type="match status" value="1"/>
</dbReference>
<feature type="transmembrane region" description="Helical" evidence="17">
    <location>
        <begin position="346"/>
        <end position="374"/>
    </location>
</feature>
<dbReference type="Gene3D" id="2.70.150.10">
    <property type="entry name" value="Calcium-transporting ATPase, cytoplasmic transduction domain A"/>
    <property type="match status" value="1"/>
</dbReference>
<evidence type="ECO:0000256" key="6">
    <source>
        <dbReference type="ARBA" id="ARBA00022553"/>
    </source>
</evidence>
<dbReference type="AlphaFoldDB" id="A0A2W0HDW3"/>
<evidence type="ECO:0000256" key="7">
    <source>
        <dbReference type="ARBA" id="ARBA00022692"/>
    </source>
</evidence>
<dbReference type="SUPFAM" id="SSF81653">
    <property type="entry name" value="Calcium ATPase, transduction domain A"/>
    <property type="match status" value="1"/>
</dbReference>
<dbReference type="SFLD" id="SFLDS00003">
    <property type="entry name" value="Haloacid_Dehalogenase"/>
    <property type="match status" value="1"/>
</dbReference>
<evidence type="ECO:0000256" key="17">
    <source>
        <dbReference type="RuleBase" id="RU362081"/>
    </source>
</evidence>
<dbReference type="PROSITE" id="PS01047">
    <property type="entry name" value="HMA_1"/>
    <property type="match status" value="1"/>
</dbReference>
<dbReference type="PROSITE" id="PS00154">
    <property type="entry name" value="ATPASE_E1_E2"/>
    <property type="match status" value="1"/>
</dbReference>
<dbReference type="InterPro" id="IPR051014">
    <property type="entry name" value="Cation_Transport_ATPase_IB"/>
</dbReference>
<dbReference type="InterPro" id="IPR023298">
    <property type="entry name" value="ATPase_P-typ_TM_dom_sf"/>
</dbReference>